<comment type="caution">
    <text evidence="2">The sequence shown here is derived from an EMBL/GenBank/DDBJ whole genome shotgun (WGS) entry which is preliminary data.</text>
</comment>
<evidence type="ECO:0000256" key="1">
    <source>
        <dbReference type="SAM" id="Phobius"/>
    </source>
</evidence>
<proteinExistence type="predicted"/>
<evidence type="ECO:0000313" key="2">
    <source>
        <dbReference type="EMBL" id="GAA0975720.1"/>
    </source>
</evidence>
<reference evidence="2 3" key="1">
    <citation type="journal article" date="2019" name="Int. J. Syst. Evol. Microbiol.">
        <title>The Global Catalogue of Microorganisms (GCM) 10K type strain sequencing project: providing services to taxonomists for standard genome sequencing and annotation.</title>
        <authorList>
            <consortium name="The Broad Institute Genomics Platform"/>
            <consortium name="The Broad Institute Genome Sequencing Center for Infectious Disease"/>
            <person name="Wu L."/>
            <person name="Ma J."/>
        </authorList>
    </citation>
    <scope>NUCLEOTIDE SEQUENCE [LARGE SCALE GENOMIC DNA]</scope>
    <source>
        <strain evidence="2 3">JCM 11445</strain>
    </source>
</reference>
<name>A0ABN1S6L1_9ACTN</name>
<keyword evidence="1" id="KW-0472">Membrane</keyword>
<organism evidence="2 3">
    <name type="scientific">Streptomyces rhizosphaericus</name>
    <dbReference type="NCBI Taxonomy" id="114699"/>
    <lineage>
        <taxon>Bacteria</taxon>
        <taxon>Bacillati</taxon>
        <taxon>Actinomycetota</taxon>
        <taxon>Actinomycetes</taxon>
        <taxon>Kitasatosporales</taxon>
        <taxon>Streptomycetaceae</taxon>
        <taxon>Streptomyces</taxon>
        <taxon>Streptomyces violaceusniger group</taxon>
    </lineage>
</organism>
<sequence length="60" mass="6652">MQHNPVPAEGRKKPVNPAIRLARWTLSRRRTATRLMLQGACYGTGTAAVSGITVWLQHIL</sequence>
<feature type="transmembrane region" description="Helical" evidence="1">
    <location>
        <begin position="35"/>
        <end position="56"/>
    </location>
</feature>
<keyword evidence="3" id="KW-1185">Reference proteome</keyword>
<keyword evidence="1" id="KW-0812">Transmembrane</keyword>
<accession>A0ABN1S6L1</accession>
<evidence type="ECO:0000313" key="3">
    <source>
        <dbReference type="Proteomes" id="UP001500033"/>
    </source>
</evidence>
<protein>
    <submittedName>
        <fullName evidence="2">Uncharacterized protein</fullName>
    </submittedName>
</protein>
<dbReference type="EMBL" id="BAAAIE010000011">
    <property type="protein sequence ID" value="GAA0975720.1"/>
    <property type="molecule type" value="Genomic_DNA"/>
</dbReference>
<dbReference type="Proteomes" id="UP001500033">
    <property type="component" value="Unassembled WGS sequence"/>
</dbReference>
<gene>
    <name evidence="2" type="ORF">GCM10009576_025040</name>
</gene>
<keyword evidence="1" id="KW-1133">Transmembrane helix</keyword>